<evidence type="ECO:0000256" key="1">
    <source>
        <dbReference type="ARBA" id="ARBA00022630"/>
    </source>
</evidence>
<dbReference type="Pfam" id="PF01494">
    <property type="entry name" value="FAD_binding_3"/>
    <property type="match status" value="1"/>
</dbReference>
<evidence type="ECO:0000256" key="5">
    <source>
        <dbReference type="SAM" id="MobiDB-lite"/>
    </source>
</evidence>
<dbReference type="PRINTS" id="PR00420">
    <property type="entry name" value="RNGMNOXGNASE"/>
</dbReference>
<keyword evidence="6" id="KW-0812">Transmembrane</keyword>
<name>A0ABP0VAS5_9BRYO</name>
<evidence type="ECO:0000256" key="6">
    <source>
        <dbReference type="SAM" id="Phobius"/>
    </source>
</evidence>
<dbReference type="InterPro" id="IPR036188">
    <property type="entry name" value="FAD/NAD-bd_sf"/>
</dbReference>
<keyword evidence="4" id="KW-0503">Monooxygenase</keyword>
<evidence type="ECO:0000259" key="7">
    <source>
        <dbReference type="Pfam" id="PF01494"/>
    </source>
</evidence>
<gene>
    <name evidence="8" type="ORF">CSSPJE1EN1_LOCUS26444</name>
</gene>
<feature type="region of interest" description="Disordered" evidence="5">
    <location>
        <begin position="418"/>
        <end position="442"/>
    </location>
</feature>
<evidence type="ECO:0000256" key="3">
    <source>
        <dbReference type="ARBA" id="ARBA00023002"/>
    </source>
</evidence>
<keyword evidence="6" id="KW-0472">Membrane</keyword>
<dbReference type="Gene3D" id="3.50.50.60">
    <property type="entry name" value="FAD/NAD(P)-binding domain"/>
    <property type="match status" value="1"/>
</dbReference>
<feature type="transmembrane region" description="Helical" evidence="6">
    <location>
        <begin position="491"/>
        <end position="512"/>
    </location>
</feature>
<dbReference type="InterPro" id="IPR002938">
    <property type="entry name" value="FAD-bd"/>
</dbReference>
<feature type="compositionally biased region" description="Basic and acidic residues" evidence="5">
    <location>
        <begin position="420"/>
        <end position="434"/>
    </location>
</feature>
<reference evidence="8" key="1">
    <citation type="submission" date="2024-02" db="EMBL/GenBank/DDBJ databases">
        <authorList>
            <consortium name="ELIXIR-Norway"/>
            <consortium name="Elixir Norway"/>
        </authorList>
    </citation>
    <scope>NUCLEOTIDE SEQUENCE</scope>
</reference>
<keyword evidence="9" id="KW-1185">Reference proteome</keyword>
<keyword evidence="6" id="KW-1133">Transmembrane helix</keyword>
<dbReference type="Proteomes" id="UP001497444">
    <property type="component" value="Unassembled WGS sequence"/>
</dbReference>
<keyword evidence="1" id="KW-0285">Flavoprotein</keyword>
<evidence type="ECO:0000256" key="4">
    <source>
        <dbReference type="ARBA" id="ARBA00023033"/>
    </source>
</evidence>
<dbReference type="EMBL" id="CAXAQS010000312">
    <property type="protein sequence ID" value="CAK9251066.1"/>
    <property type="molecule type" value="Genomic_DNA"/>
</dbReference>
<dbReference type="PANTHER" id="PTHR46972:SF1">
    <property type="entry name" value="FAD DEPENDENT OXIDOREDUCTASE DOMAIN-CONTAINING PROTEIN"/>
    <property type="match status" value="1"/>
</dbReference>
<feature type="domain" description="FAD-binding" evidence="7">
    <location>
        <begin position="272"/>
        <end position="302"/>
    </location>
</feature>
<dbReference type="SUPFAM" id="SSF51905">
    <property type="entry name" value="FAD/NAD(P)-binding domain"/>
    <property type="match status" value="1"/>
</dbReference>
<comment type="caution">
    <text evidence="8">The sequence shown here is derived from an EMBL/GenBank/DDBJ whole genome shotgun (WGS) entry which is preliminary data.</text>
</comment>
<evidence type="ECO:0000256" key="2">
    <source>
        <dbReference type="ARBA" id="ARBA00022827"/>
    </source>
</evidence>
<organism evidence="8 9">
    <name type="scientific">Sphagnum jensenii</name>
    <dbReference type="NCBI Taxonomy" id="128206"/>
    <lineage>
        <taxon>Eukaryota</taxon>
        <taxon>Viridiplantae</taxon>
        <taxon>Streptophyta</taxon>
        <taxon>Embryophyta</taxon>
        <taxon>Bryophyta</taxon>
        <taxon>Sphagnophytina</taxon>
        <taxon>Sphagnopsida</taxon>
        <taxon>Sphagnales</taxon>
        <taxon>Sphagnaceae</taxon>
        <taxon>Sphagnum</taxon>
    </lineage>
</organism>
<accession>A0ABP0VAS5</accession>
<evidence type="ECO:0000313" key="9">
    <source>
        <dbReference type="Proteomes" id="UP001497444"/>
    </source>
</evidence>
<dbReference type="PANTHER" id="PTHR46972">
    <property type="entry name" value="MONOOXYGENASE ASQM-RELATED"/>
    <property type="match status" value="1"/>
</dbReference>
<keyword evidence="3" id="KW-0560">Oxidoreductase</keyword>
<protein>
    <recommendedName>
        <fullName evidence="7">FAD-binding domain-containing protein</fullName>
    </recommendedName>
</protein>
<sequence>MRGVKVRVFERDASLEARDQGGTLDLRDDGGQKALFEAKLQNEFKKLARPEGQSAKLLDHNGNVHFEDLGNSDDYSRPEIDRQALLNLLLNSLEPNTVIWNKHVINIESIGDGQHKIFFKDGTIETTDFLVGSDGTWSKVRPLLSSIQPIYTGVTFVENRISNPKMSSPQISELVGQGSAFVLGDNKGIWAQRNGDQSIRIYVALRVPEDWMKGFDFSQPLAIRAMLLDAFSGWKPELLEMLKRCDDYFVPRPLYARPLEQYWTTKPGLTAIGDAAHVMSPFAGEGANLAMLDALELADCLTSKECTNLTSATAALKSFEEVMINRAREAAEETFLNLNAFLSEDAPARIAEIMKIYHRQEDPTDLVKDLVDKGAVVDAVKHEVKSTASFVHLASAEGSSPLHKREQTTDAPIAVVSAGSDEKSTDGRSIHNQDARPGVGIPKEIKRSFTTSSWHNHMASMRMPHTGAVSSCGFQPARFLAPKVRFPLPRVATAVVGMAAIALAGFGVKTCLK</sequence>
<keyword evidence="2" id="KW-0274">FAD</keyword>
<evidence type="ECO:0000313" key="8">
    <source>
        <dbReference type="EMBL" id="CAK9251066.1"/>
    </source>
</evidence>
<proteinExistence type="predicted"/>